<evidence type="ECO:0000256" key="1">
    <source>
        <dbReference type="ARBA" id="ARBA00004496"/>
    </source>
</evidence>
<dbReference type="CDD" id="cd06559">
    <property type="entry name" value="Endonuclease_V"/>
    <property type="match status" value="1"/>
</dbReference>
<dbReference type="GO" id="GO:0006281">
    <property type="term" value="P:DNA repair"/>
    <property type="evidence" value="ECO:0007669"/>
    <property type="project" value="InterPro"/>
</dbReference>
<comment type="caution">
    <text evidence="6">The sequence shown here is derived from an EMBL/GenBank/DDBJ whole genome shotgun (WGS) entry which is preliminary data.</text>
</comment>
<keyword evidence="3" id="KW-0540">Nuclease</keyword>
<evidence type="ECO:0000313" key="6">
    <source>
        <dbReference type="EMBL" id="KAJ6217188.1"/>
    </source>
</evidence>
<dbReference type="GO" id="GO:0003727">
    <property type="term" value="F:single-stranded RNA binding"/>
    <property type="evidence" value="ECO:0007669"/>
    <property type="project" value="TreeGrafter"/>
</dbReference>
<dbReference type="PANTHER" id="PTHR28511:SF1">
    <property type="entry name" value="ENDONUCLEASE V"/>
    <property type="match status" value="1"/>
</dbReference>
<dbReference type="GO" id="GO:0005730">
    <property type="term" value="C:nucleolus"/>
    <property type="evidence" value="ECO:0007669"/>
    <property type="project" value="TreeGrafter"/>
</dbReference>
<evidence type="ECO:0000313" key="7">
    <source>
        <dbReference type="Proteomes" id="UP001142055"/>
    </source>
</evidence>
<dbReference type="Proteomes" id="UP001142055">
    <property type="component" value="Chromosome 3"/>
</dbReference>
<name>A0A9Q0LZ63_BLOTA</name>
<comment type="subcellular location">
    <subcellularLocation>
        <location evidence="1">Cytoplasm</location>
    </subcellularLocation>
</comment>
<dbReference type="Gene3D" id="3.30.2170.10">
    <property type="entry name" value="archaeoglobus fulgidus dsm 4304 superfamily"/>
    <property type="match status" value="1"/>
</dbReference>
<organism evidence="6 7">
    <name type="scientific">Blomia tropicalis</name>
    <name type="common">Mite</name>
    <dbReference type="NCBI Taxonomy" id="40697"/>
    <lineage>
        <taxon>Eukaryota</taxon>
        <taxon>Metazoa</taxon>
        <taxon>Ecdysozoa</taxon>
        <taxon>Arthropoda</taxon>
        <taxon>Chelicerata</taxon>
        <taxon>Arachnida</taxon>
        <taxon>Acari</taxon>
        <taxon>Acariformes</taxon>
        <taxon>Sarcoptiformes</taxon>
        <taxon>Astigmata</taxon>
        <taxon>Glycyphagoidea</taxon>
        <taxon>Echimyopodidae</taxon>
        <taxon>Blomia</taxon>
    </lineage>
</organism>
<reference evidence="6" key="1">
    <citation type="submission" date="2022-12" db="EMBL/GenBank/DDBJ databases">
        <title>Genome assemblies of Blomia tropicalis.</title>
        <authorList>
            <person name="Cui Y."/>
        </authorList>
    </citation>
    <scope>NUCLEOTIDE SEQUENCE</scope>
    <source>
        <tissue evidence="6">Adult mites</tissue>
    </source>
</reference>
<dbReference type="InterPro" id="IPR007581">
    <property type="entry name" value="Endonuclease-V"/>
</dbReference>
<dbReference type="OMA" id="NACAHTL"/>
<dbReference type="AlphaFoldDB" id="A0A9Q0LZ63"/>
<dbReference type="EMBL" id="JAPWDV010000003">
    <property type="protein sequence ID" value="KAJ6217188.1"/>
    <property type="molecule type" value="Genomic_DNA"/>
</dbReference>
<evidence type="ECO:0000256" key="5">
    <source>
        <dbReference type="ARBA" id="ARBA00022801"/>
    </source>
</evidence>
<dbReference type="GO" id="GO:0005737">
    <property type="term" value="C:cytoplasm"/>
    <property type="evidence" value="ECO:0007669"/>
    <property type="project" value="UniProtKB-SubCell"/>
</dbReference>
<dbReference type="PANTHER" id="PTHR28511">
    <property type="entry name" value="ENDONUCLEASE V"/>
    <property type="match status" value="1"/>
</dbReference>
<keyword evidence="2" id="KW-0963">Cytoplasm</keyword>
<proteinExistence type="inferred from homology"/>
<keyword evidence="7" id="KW-1185">Reference proteome</keyword>
<evidence type="ECO:0000256" key="2">
    <source>
        <dbReference type="ARBA" id="ARBA00022490"/>
    </source>
</evidence>
<evidence type="ECO:0000256" key="3">
    <source>
        <dbReference type="ARBA" id="ARBA00022722"/>
    </source>
</evidence>
<evidence type="ECO:0008006" key="8">
    <source>
        <dbReference type="Google" id="ProtNLM"/>
    </source>
</evidence>
<dbReference type="HAMAP" id="MF_00801">
    <property type="entry name" value="Endonuclease_5"/>
    <property type="match status" value="1"/>
</dbReference>
<evidence type="ECO:0000256" key="4">
    <source>
        <dbReference type="ARBA" id="ARBA00022759"/>
    </source>
</evidence>
<dbReference type="Pfam" id="PF04493">
    <property type="entry name" value="Endonuclease_5"/>
    <property type="match status" value="1"/>
</dbReference>
<gene>
    <name evidence="6" type="ORF">RDWZM_008345</name>
</gene>
<accession>A0A9Q0LZ63</accession>
<keyword evidence="4" id="KW-0255">Endonuclease</keyword>
<dbReference type="GO" id="GO:0016891">
    <property type="term" value="F:RNA endonuclease activity producing 5'-phosphomonoesters, hydrolytic mechanism"/>
    <property type="evidence" value="ECO:0007669"/>
    <property type="project" value="TreeGrafter"/>
</dbReference>
<sequence length="252" mass="29109">MENIKRDFTAQEKVWVNEQEKLKIKLICNDTEEWMSDIDDDKLRYVAGLDVSYDKDESERGCAALVIYDLTNQSVVYDDKIFVNVTTEYSAGFLAFREVDFILELVDRFFNSKIGNQYEPQVWLFDGNGLMHPRRFGLASHIGVLIDRPTVGVSKSPYHFIPTDRKQFKHNLNLSLVHRGDRFNMTDEKGNILGVALKTKDSVKNPIYVSIGHRVSLETAIKVVLRCCIQFKNPEPIRFADQISREALRNKK</sequence>
<protein>
    <recommendedName>
        <fullName evidence="8">Endonuclease V</fullName>
    </recommendedName>
</protein>
<keyword evidence="5" id="KW-0378">Hydrolase</keyword>